<gene>
    <name evidence="1" type="ORF">EGYM00163_LOCUS32538</name>
</gene>
<evidence type="ECO:0000313" key="1">
    <source>
        <dbReference type="EMBL" id="CAE0821364.1"/>
    </source>
</evidence>
<proteinExistence type="predicted"/>
<reference evidence="1" key="1">
    <citation type="submission" date="2021-01" db="EMBL/GenBank/DDBJ databases">
        <authorList>
            <person name="Corre E."/>
            <person name="Pelletier E."/>
            <person name="Niang G."/>
            <person name="Scheremetjew M."/>
            <person name="Finn R."/>
            <person name="Kale V."/>
            <person name="Holt S."/>
            <person name="Cochrane G."/>
            <person name="Meng A."/>
            <person name="Brown T."/>
            <person name="Cohen L."/>
        </authorList>
    </citation>
    <scope>NUCLEOTIDE SEQUENCE</scope>
    <source>
        <strain evidence="1">CCMP1594</strain>
    </source>
</reference>
<dbReference type="AlphaFoldDB" id="A0A7S4LD21"/>
<sequence>MGQAPVCTRRSRAEPPLQTLGRCAQVQPGYPVPCPRGLVPVGEEHEEDMQVKGMMELDQAYEEVLESPGHNSRSCWLLCGVCPWMRPSQDSGVADKLCAKNELVSSFDTGCTTSRKPYSSVHPQQSFVPGLHCLFVPATSKGPAPPQVSF</sequence>
<name>A0A7S4LD21_9EUGL</name>
<dbReference type="EMBL" id="HBJA01093749">
    <property type="protein sequence ID" value="CAE0821364.1"/>
    <property type="molecule type" value="Transcribed_RNA"/>
</dbReference>
<protein>
    <submittedName>
        <fullName evidence="1">Uncharacterized protein</fullName>
    </submittedName>
</protein>
<accession>A0A7S4LD21</accession>
<organism evidence="1">
    <name type="scientific">Eutreptiella gymnastica</name>
    <dbReference type="NCBI Taxonomy" id="73025"/>
    <lineage>
        <taxon>Eukaryota</taxon>
        <taxon>Discoba</taxon>
        <taxon>Euglenozoa</taxon>
        <taxon>Euglenida</taxon>
        <taxon>Spirocuta</taxon>
        <taxon>Euglenophyceae</taxon>
        <taxon>Eutreptiales</taxon>
        <taxon>Eutreptiaceae</taxon>
        <taxon>Eutreptiella</taxon>
    </lineage>
</organism>